<sequence length="59" mass="6591">MCRCTSATKWSGRRLRRAPQQAGAGVRLQAARRAPDSLPRGGVRVRPRDAPTRMHHTVE</sequence>
<feature type="region of interest" description="Disordered" evidence="1">
    <location>
        <begin position="1"/>
        <end position="59"/>
    </location>
</feature>
<evidence type="ECO:0000256" key="1">
    <source>
        <dbReference type="SAM" id="MobiDB-lite"/>
    </source>
</evidence>
<accession>A0A2P6S317</accession>
<gene>
    <name evidence="2" type="ORF">RchiOBHm_Chr2g0162401</name>
</gene>
<dbReference type="EMBL" id="PDCK01000040">
    <property type="protein sequence ID" value="PRQ53068.1"/>
    <property type="molecule type" value="Genomic_DNA"/>
</dbReference>
<dbReference type="Gramene" id="PRQ53068">
    <property type="protein sequence ID" value="PRQ53068"/>
    <property type="gene ID" value="RchiOBHm_Chr2g0162401"/>
</dbReference>
<feature type="compositionally biased region" description="Basic and acidic residues" evidence="1">
    <location>
        <begin position="46"/>
        <end position="59"/>
    </location>
</feature>
<dbReference type="AlphaFoldDB" id="A0A2P6S317"/>
<dbReference type="Proteomes" id="UP000238479">
    <property type="component" value="Chromosome 2"/>
</dbReference>
<proteinExistence type="predicted"/>
<evidence type="ECO:0000313" key="2">
    <source>
        <dbReference type="EMBL" id="PRQ53068.1"/>
    </source>
</evidence>
<name>A0A2P6S317_ROSCH</name>
<keyword evidence="3" id="KW-1185">Reference proteome</keyword>
<organism evidence="2 3">
    <name type="scientific">Rosa chinensis</name>
    <name type="common">China rose</name>
    <dbReference type="NCBI Taxonomy" id="74649"/>
    <lineage>
        <taxon>Eukaryota</taxon>
        <taxon>Viridiplantae</taxon>
        <taxon>Streptophyta</taxon>
        <taxon>Embryophyta</taxon>
        <taxon>Tracheophyta</taxon>
        <taxon>Spermatophyta</taxon>
        <taxon>Magnoliopsida</taxon>
        <taxon>eudicotyledons</taxon>
        <taxon>Gunneridae</taxon>
        <taxon>Pentapetalae</taxon>
        <taxon>rosids</taxon>
        <taxon>fabids</taxon>
        <taxon>Rosales</taxon>
        <taxon>Rosaceae</taxon>
        <taxon>Rosoideae</taxon>
        <taxon>Rosoideae incertae sedis</taxon>
        <taxon>Rosa</taxon>
    </lineage>
</organism>
<protein>
    <submittedName>
        <fullName evidence="2">Uncharacterized protein</fullName>
    </submittedName>
</protein>
<reference evidence="2 3" key="1">
    <citation type="journal article" date="2018" name="Nat. Genet.">
        <title>The Rosa genome provides new insights in the design of modern roses.</title>
        <authorList>
            <person name="Bendahmane M."/>
        </authorList>
    </citation>
    <scope>NUCLEOTIDE SEQUENCE [LARGE SCALE GENOMIC DNA]</scope>
    <source>
        <strain evidence="3">cv. Old Blush</strain>
    </source>
</reference>
<comment type="caution">
    <text evidence="2">The sequence shown here is derived from an EMBL/GenBank/DDBJ whole genome shotgun (WGS) entry which is preliminary data.</text>
</comment>
<evidence type="ECO:0000313" key="3">
    <source>
        <dbReference type="Proteomes" id="UP000238479"/>
    </source>
</evidence>